<organism evidence="2">
    <name type="scientific">Oppiella nova</name>
    <dbReference type="NCBI Taxonomy" id="334625"/>
    <lineage>
        <taxon>Eukaryota</taxon>
        <taxon>Metazoa</taxon>
        <taxon>Ecdysozoa</taxon>
        <taxon>Arthropoda</taxon>
        <taxon>Chelicerata</taxon>
        <taxon>Arachnida</taxon>
        <taxon>Acari</taxon>
        <taxon>Acariformes</taxon>
        <taxon>Sarcoptiformes</taxon>
        <taxon>Oribatida</taxon>
        <taxon>Brachypylina</taxon>
        <taxon>Oppioidea</taxon>
        <taxon>Oppiidae</taxon>
        <taxon>Oppiella</taxon>
    </lineage>
</organism>
<dbReference type="Proteomes" id="UP000728032">
    <property type="component" value="Unassembled WGS sequence"/>
</dbReference>
<dbReference type="EMBL" id="OC914851">
    <property type="protein sequence ID" value="CAD7636831.1"/>
    <property type="molecule type" value="Genomic_DNA"/>
</dbReference>
<protein>
    <submittedName>
        <fullName evidence="2">Uncharacterized protein</fullName>
    </submittedName>
</protein>
<dbReference type="OrthoDB" id="6348149at2759"/>
<dbReference type="AlphaFoldDB" id="A0A7R9Q8U5"/>
<feature type="region of interest" description="Disordered" evidence="1">
    <location>
        <begin position="1"/>
        <end position="24"/>
    </location>
</feature>
<feature type="region of interest" description="Disordered" evidence="1">
    <location>
        <begin position="85"/>
        <end position="104"/>
    </location>
</feature>
<reference evidence="2" key="1">
    <citation type="submission" date="2020-11" db="EMBL/GenBank/DDBJ databases">
        <authorList>
            <person name="Tran Van P."/>
        </authorList>
    </citation>
    <scope>NUCLEOTIDE SEQUENCE</scope>
</reference>
<evidence type="ECO:0000313" key="2">
    <source>
        <dbReference type="EMBL" id="CAD7636831.1"/>
    </source>
</evidence>
<name>A0A7R9Q8U5_9ACAR</name>
<proteinExistence type="predicted"/>
<dbReference type="EMBL" id="CAJPVJ010000026">
    <property type="protein sequence ID" value="CAG2158845.1"/>
    <property type="molecule type" value="Genomic_DNA"/>
</dbReference>
<evidence type="ECO:0000313" key="3">
    <source>
        <dbReference type="Proteomes" id="UP000728032"/>
    </source>
</evidence>
<sequence length="410" mass="46335">MNAKSKCKLNKQMTVTSHSPISPVRQTDKFHTKQVFHTNGDRLSVELSSARNAVNGVPIESRCGQRADQSSSIILRQKLLHRNKNGSIGGLANPSKSARKSYSRSHNNGFKFHNFVVNEDKRSCLEEQHGTKKITVSHWKRPNTTTTVNDDSHQSIAHPPLPSHSILETLLAPNPSNASTSPTIDDKQRVSKRKPLHVRRVLRQHRNQKSLDLEPQDEPLDLSFKRIDFHENTETNDSQEFGDSFGLNCNQNETFMSEYPTESESVQHLIKSVNQSAAQASAIIASVKCPISANFSSNASSNASNDSTLASRHQIASNSGILSKQQKNRQTHRSLIKKQLEETFKQNGFLVKTKQVSDANNSAMFCKFRQLRKYTRYYLKSWHHHLPDEVNKLWKGFLPPKTEKPNSSHN</sequence>
<evidence type="ECO:0000256" key="1">
    <source>
        <dbReference type="SAM" id="MobiDB-lite"/>
    </source>
</evidence>
<feature type="compositionally biased region" description="Polar residues" evidence="1">
    <location>
        <begin position="11"/>
        <end position="20"/>
    </location>
</feature>
<gene>
    <name evidence="2" type="ORF">ONB1V03_LOCUS445</name>
</gene>
<accession>A0A7R9Q8U5</accession>
<keyword evidence="3" id="KW-1185">Reference proteome</keyword>